<evidence type="ECO:0000256" key="7">
    <source>
        <dbReference type="SAM" id="MobiDB-lite"/>
    </source>
</evidence>
<feature type="transmembrane region" description="Helical" evidence="8">
    <location>
        <begin position="287"/>
        <end position="305"/>
    </location>
</feature>
<feature type="domain" description="ABC transporter" evidence="9">
    <location>
        <begin position="338"/>
        <end position="569"/>
    </location>
</feature>
<dbReference type="SUPFAM" id="SSF52540">
    <property type="entry name" value="P-loop containing nucleoside triphosphate hydrolases"/>
    <property type="match status" value="1"/>
</dbReference>
<feature type="transmembrane region" description="Helical" evidence="8">
    <location>
        <begin position="166"/>
        <end position="183"/>
    </location>
</feature>
<dbReference type="SMART" id="SM00382">
    <property type="entry name" value="AAA"/>
    <property type="match status" value="1"/>
</dbReference>
<dbReference type="InterPro" id="IPR011527">
    <property type="entry name" value="ABC1_TM_dom"/>
</dbReference>
<name>A0A5B8IC15_9ACTN</name>
<dbReference type="Proteomes" id="UP000320580">
    <property type="component" value="Chromosome"/>
</dbReference>
<dbReference type="SUPFAM" id="SSF90123">
    <property type="entry name" value="ABC transporter transmembrane region"/>
    <property type="match status" value="1"/>
</dbReference>
<organism evidence="11 12">
    <name type="scientific">Streptomyces qinzhouensis</name>
    <dbReference type="NCBI Taxonomy" id="2599401"/>
    <lineage>
        <taxon>Bacteria</taxon>
        <taxon>Bacillati</taxon>
        <taxon>Actinomycetota</taxon>
        <taxon>Actinomycetes</taxon>
        <taxon>Kitasatosporales</taxon>
        <taxon>Streptomycetaceae</taxon>
        <taxon>Streptomyces</taxon>
    </lineage>
</organism>
<feature type="transmembrane region" description="Helical" evidence="8">
    <location>
        <begin position="248"/>
        <end position="267"/>
    </location>
</feature>
<dbReference type="GO" id="GO:0005886">
    <property type="term" value="C:plasma membrane"/>
    <property type="evidence" value="ECO:0007669"/>
    <property type="project" value="UniProtKB-SubCell"/>
</dbReference>
<feature type="domain" description="ABC transmembrane type-1" evidence="10">
    <location>
        <begin position="28"/>
        <end position="306"/>
    </location>
</feature>
<keyword evidence="2 8" id="KW-0812">Transmembrane</keyword>
<feature type="transmembrane region" description="Helical" evidence="8">
    <location>
        <begin position="64"/>
        <end position="87"/>
    </location>
</feature>
<dbReference type="AlphaFoldDB" id="A0A5B8IC15"/>
<evidence type="ECO:0000256" key="1">
    <source>
        <dbReference type="ARBA" id="ARBA00004651"/>
    </source>
</evidence>
<dbReference type="PANTHER" id="PTHR43394:SF1">
    <property type="entry name" value="ATP-BINDING CASSETTE SUB-FAMILY B MEMBER 10, MITOCHONDRIAL"/>
    <property type="match status" value="1"/>
</dbReference>
<keyword evidence="5 8" id="KW-1133">Transmembrane helix</keyword>
<evidence type="ECO:0000256" key="5">
    <source>
        <dbReference type="ARBA" id="ARBA00022989"/>
    </source>
</evidence>
<keyword evidence="6 8" id="KW-0472">Membrane</keyword>
<dbReference type="InterPro" id="IPR027417">
    <property type="entry name" value="P-loop_NTPase"/>
</dbReference>
<evidence type="ECO:0000259" key="9">
    <source>
        <dbReference type="PROSITE" id="PS50893"/>
    </source>
</evidence>
<dbReference type="Pfam" id="PF00664">
    <property type="entry name" value="ABC_membrane"/>
    <property type="match status" value="1"/>
</dbReference>
<keyword evidence="12" id="KW-1185">Reference proteome</keyword>
<dbReference type="InterPro" id="IPR039421">
    <property type="entry name" value="Type_1_exporter"/>
</dbReference>
<dbReference type="InterPro" id="IPR003439">
    <property type="entry name" value="ABC_transporter-like_ATP-bd"/>
</dbReference>
<comment type="subcellular location">
    <subcellularLocation>
        <location evidence="1">Cell membrane</location>
        <topology evidence="1">Multi-pass membrane protein</topology>
    </subcellularLocation>
</comment>
<dbReference type="PANTHER" id="PTHR43394">
    <property type="entry name" value="ATP-DEPENDENT PERMEASE MDL1, MITOCHONDRIAL"/>
    <property type="match status" value="1"/>
</dbReference>
<evidence type="ECO:0000256" key="2">
    <source>
        <dbReference type="ARBA" id="ARBA00022692"/>
    </source>
</evidence>
<sequence>MTHIRTTAPPRPSPPRPSPPRPGRALIALLVLCSTAGALAAVALPAALGRTLDRAVTGGGIPWAGLALCAALTAADAGLDALVALLGGTSTATRTARLRTEVLDRLLRAAPRDAGALPPGDLTTRVTANTADAASVPVTAATAVPGALLPIGAAVALLLIDPWTGLALLAGLPAAVLLLRALLRRSADAAAEYQREQALVATRLTEALDGIATVRAAGTAAREHTRITEPLGRLAAHGRRTWRIQGTATGQAAVLMPLLTVVVLAVAGTRLAADAITVGDLLAVSRYAVLALGLGVLTSALGALARGRAAAARLDPLLALAPVPHRSLGLPPGGPGTLELRNVGMVRDGRTLLQGITFTVPGGTSAAVVGRSGAGKSLLAAVAGRLTDPDTGTVAVDGVPLDGTDPVRLRHDVTYAFARPALLGTTVEDAVALGPDRPGSDAVDTALRDASADGFIALLPAGARTPLAEAPLSGGEYQRLGLARAFVRSARLLVLDDATSSLDTVTEARIQQALSRRAGTCTRLVVAHRIATAAAADRVVWLDGGRLRATGSHAELWRDPEYRAVFSTPDPPDPTDPGGLPARSLATAEEPS</sequence>
<feature type="region of interest" description="Disordered" evidence="7">
    <location>
        <begin position="561"/>
        <end position="592"/>
    </location>
</feature>
<evidence type="ECO:0000256" key="8">
    <source>
        <dbReference type="SAM" id="Phobius"/>
    </source>
</evidence>
<evidence type="ECO:0000313" key="11">
    <source>
        <dbReference type="EMBL" id="QDY75292.1"/>
    </source>
</evidence>
<protein>
    <submittedName>
        <fullName evidence="11">ABC transporter ATP-binding protein</fullName>
    </submittedName>
</protein>
<gene>
    <name evidence="11" type="ORF">FQU76_00905</name>
</gene>
<dbReference type="Pfam" id="PF00005">
    <property type="entry name" value="ABC_tran"/>
    <property type="match status" value="1"/>
</dbReference>
<accession>A0A5B8IC15</accession>
<dbReference type="Gene3D" id="3.40.50.300">
    <property type="entry name" value="P-loop containing nucleotide triphosphate hydrolases"/>
    <property type="match status" value="1"/>
</dbReference>
<dbReference type="InterPro" id="IPR003593">
    <property type="entry name" value="AAA+_ATPase"/>
</dbReference>
<proteinExistence type="predicted"/>
<evidence type="ECO:0000259" key="10">
    <source>
        <dbReference type="PROSITE" id="PS50929"/>
    </source>
</evidence>
<keyword evidence="4 11" id="KW-0067">ATP-binding</keyword>
<dbReference type="EMBL" id="CP042266">
    <property type="protein sequence ID" value="QDY75292.1"/>
    <property type="molecule type" value="Genomic_DNA"/>
</dbReference>
<dbReference type="OrthoDB" id="9806127at2"/>
<dbReference type="GO" id="GO:0015421">
    <property type="term" value="F:ABC-type oligopeptide transporter activity"/>
    <property type="evidence" value="ECO:0007669"/>
    <property type="project" value="TreeGrafter"/>
</dbReference>
<evidence type="ECO:0000256" key="3">
    <source>
        <dbReference type="ARBA" id="ARBA00022741"/>
    </source>
</evidence>
<dbReference type="GO" id="GO:0005524">
    <property type="term" value="F:ATP binding"/>
    <property type="evidence" value="ECO:0007669"/>
    <property type="project" value="UniProtKB-KW"/>
</dbReference>
<dbReference type="Gene3D" id="1.20.1560.10">
    <property type="entry name" value="ABC transporter type 1, transmembrane domain"/>
    <property type="match status" value="1"/>
</dbReference>
<feature type="transmembrane region" description="Helical" evidence="8">
    <location>
        <begin position="138"/>
        <end position="160"/>
    </location>
</feature>
<evidence type="ECO:0000313" key="12">
    <source>
        <dbReference type="Proteomes" id="UP000320580"/>
    </source>
</evidence>
<keyword evidence="3" id="KW-0547">Nucleotide-binding</keyword>
<dbReference type="PROSITE" id="PS50929">
    <property type="entry name" value="ABC_TM1F"/>
    <property type="match status" value="1"/>
</dbReference>
<dbReference type="KEGG" id="sqz:FQU76_00905"/>
<dbReference type="PROSITE" id="PS50893">
    <property type="entry name" value="ABC_TRANSPORTER_2"/>
    <property type="match status" value="1"/>
</dbReference>
<evidence type="ECO:0000256" key="4">
    <source>
        <dbReference type="ARBA" id="ARBA00022840"/>
    </source>
</evidence>
<feature type="compositionally biased region" description="Pro residues" evidence="7">
    <location>
        <begin position="9"/>
        <end position="21"/>
    </location>
</feature>
<evidence type="ECO:0000256" key="6">
    <source>
        <dbReference type="ARBA" id="ARBA00023136"/>
    </source>
</evidence>
<dbReference type="RefSeq" id="WP_146478604.1">
    <property type="nucleotide sequence ID" value="NZ_CP042266.1"/>
</dbReference>
<feature type="region of interest" description="Disordered" evidence="7">
    <location>
        <begin position="1"/>
        <end position="21"/>
    </location>
</feature>
<reference evidence="11 12" key="1">
    <citation type="submission" date="2019-07" db="EMBL/GenBank/DDBJ databases">
        <authorList>
            <person name="Zhu P."/>
        </authorList>
    </citation>
    <scope>NUCLEOTIDE SEQUENCE [LARGE SCALE GENOMIC DNA]</scope>
    <source>
        <strain evidence="11 12">SSL-25</strain>
    </source>
</reference>
<dbReference type="GO" id="GO:0016887">
    <property type="term" value="F:ATP hydrolysis activity"/>
    <property type="evidence" value="ECO:0007669"/>
    <property type="project" value="InterPro"/>
</dbReference>
<dbReference type="InterPro" id="IPR036640">
    <property type="entry name" value="ABC1_TM_sf"/>
</dbReference>